<evidence type="ECO:0000256" key="10">
    <source>
        <dbReference type="ARBA" id="ARBA00023136"/>
    </source>
</evidence>
<dbReference type="OMA" id="WGLVFYW"/>
<dbReference type="Pfam" id="PF01794">
    <property type="entry name" value="Ferric_reduct"/>
    <property type="match status" value="1"/>
</dbReference>
<dbReference type="GO" id="GO:0006826">
    <property type="term" value="P:iron ion transport"/>
    <property type="evidence" value="ECO:0007669"/>
    <property type="project" value="TreeGrafter"/>
</dbReference>
<keyword evidence="5" id="KW-0285">Flavoprotein</keyword>
<dbReference type="EMBL" id="SWFT01000139">
    <property type="protein sequence ID" value="KAA8898577.1"/>
    <property type="molecule type" value="Genomic_DNA"/>
</dbReference>
<proteinExistence type="predicted"/>
<evidence type="ECO:0000256" key="9">
    <source>
        <dbReference type="ARBA" id="ARBA00023065"/>
    </source>
</evidence>
<keyword evidence="16" id="KW-1185">Reference proteome</keyword>
<evidence type="ECO:0000256" key="8">
    <source>
        <dbReference type="ARBA" id="ARBA00022989"/>
    </source>
</evidence>
<gene>
    <name evidence="15" type="ORF">DIURU_004597</name>
</gene>
<dbReference type="AlphaFoldDB" id="A0A642UNC2"/>
<dbReference type="InterPro" id="IPR013130">
    <property type="entry name" value="Fe3_Rdtase_TM_dom"/>
</dbReference>
<dbReference type="GO" id="GO:0015677">
    <property type="term" value="P:copper ion import"/>
    <property type="evidence" value="ECO:0007669"/>
    <property type="project" value="TreeGrafter"/>
</dbReference>
<dbReference type="Pfam" id="PF08022">
    <property type="entry name" value="FAD_binding_8"/>
    <property type="match status" value="1"/>
</dbReference>
<dbReference type="PROSITE" id="PS51384">
    <property type="entry name" value="FAD_FR"/>
    <property type="match status" value="1"/>
</dbReference>
<keyword evidence="10 12" id="KW-0472">Membrane</keyword>
<dbReference type="GO" id="GO:0052851">
    <property type="term" value="F:ferric-chelate reductase (NADPH) activity"/>
    <property type="evidence" value="ECO:0007669"/>
    <property type="project" value="UniProtKB-EC"/>
</dbReference>
<accession>A0A642UNC2</accession>
<sequence length="679" mass="77032">MRLYSLWALVSVIATVNALSLIDSVLASTCIYYLKNFDFGCNSTGNGAKAFNCRCQHDLWLTSVMDCVSTHNKTQGERNHAVRHIRRRCYDKSSHKLTYSNAFMEEKWKALPVAPSPPEDPKQPVTEAFHASGELFEYSSRTFTTLKQHTHNCDMLGWGFIFFWTFIVVVGGVFHWVLGPKRVPSFWKQLQRKSLPGPYFREVTLDMWLISFVFFVYTVLATAIGYGVVIRPNIYIQNGKLLTLDLIGYRSGILSFALLPLVFFFGIRNNPFAVVTGMSYPQFSFFHKYLAVLMAIEAMIHTGVWTGYAIIDGGYESWVADAYWQWGIAGTVIATLMIFLSLKKIRDLMYEVFLFVHKLFSALYIVSMLYHVKPMGWIGWVLSMAGIWGFDVFFRVLRILVNGGFSRVKVEIAEHRVVRLVISNPKVKYFPGCYCFFYFLHPKYGSILQSHPFTMIKSPVEENGNLVVYFKARGGVTKNLYYGNDTEVLAFIEGPYGEFGPDSLKHKSRPIALPAAEKQRHIASKSDESSSDNLSEDLGTGDVTVGLAAGMGICAVLPKMYYCGTASKLYWVVNDARHINWAYRDLEWLKEQGCFIKIIITDEAVTEAAIAELKPYCSSLILDLKSRPRVAGIVHYNADRFAHVNLVVCGPEDFNYTARDALGVKSYPNVELELESFVW</sequence>
<feature type="transmembrane region" description="Helical" evidence="12">
    <location>
        <begin position="323"/>
        <end position="340"/>
    </location>
</feature>
<dbReference type="GO" id="GO:0006879">
    <property type="term" value="P:intracellular iron ion homeostasis"/>
    <property type="evidence" value="ECO:0007669"/>
    <property type="project" value="TreeGrafter"/>
</dbReference>
<dbReference type="InterPro" id="IPR017938">
    <property type="entry name" value="Riboflavin_synthase-like_b-brl"/>
</dbReference>
<dbReference type="SFLD" id="SFLDS00052">
    <property type="entry name" value="Ferric_Reductase_Domain"/>
    <property type="match status" value="1"/>
</dbReference>
<evidence type="ECO:0000256" key="1">
    <source>
        <dbReference type="ARBA" id="ARBA00004651"/>
    </source>
</evidence>
<evidence type="ECO:0000256" key="13">
    <source>
        <dbReference type="SAM" id="SignalP"/>
    </source>
</evidence>
<evidence type="ECO:0000256" key="12">
    <source>
        <dbReference type="SAM" id="Phobius"/>
    </source>
</evidence>
<name>A0A642UNC2_DIURU</name>
<keyword evidence="8 12" id="KW-1133">Transmembrane helix</keyword>
<dbReference type="CDD" id="cd06186">
    <property type="entry name" value="NOX_Duox_like_FAD_NADP"/>
    <property type="match status" value="1"/>
</dbReference>
<dbReference type="InterPro" id="IPR017927">
    <property type="entry name" value="FAD-bd_FR_type"/>
</dbReference>
<dbReference type="GO" id="GO:0005886">
    <property type="term" value="C:plasma membrane"/>
    <property type="evidence" value="ECO:0007669"/>
    <property type="project" value="UniProtKB-SubCell"/>
</dbReference>
<evidence type="ECO:0000256" key="7">
    <source>
        <dbReference type="ARBA" id="ARBA00022827"/>
    </source>
</evidence>
<dbReference type="Proteomes" id="UP000449547">
    <property type="component" value="Unassembled WGS sequence"/>
</dbReference>
<comment type="subcellular location">
    <subcellularLocation>
        <location evidence="1">Cell membrane</location>
        <topology evidence="1">Multi-pass membrane protein</topology>
    </subcellularLocation>
</comment>
<evidence type="ECO:0000259" key="14">
    <source>
        <dbReference type="PROSITE" id="PS51384"/>
    </source>
</evidence>
<keyword evidence="4" id="KW-1003">Cell membrane</keyword>
<dbReference type="OrthoDB" id="167398at2759"/>
<feature type="transmembrane region" description="Helical" evidence="12">
    <location>
        <begin position="155"/>
        <end position="178"/>
    </location>
</feature>
<evidence type="ECO:0000313" key="15">
    <source>
        <dbReference type="EMBL" id="KAA8898577.1"/>
    </source>
</evidence>
<comment type="catalytic activity">
    <reaction evidence="11">
        <text>2 a Fe(II)-siderophore + NADP(+) + H(+) = 2 a Fe(III)-siderophore + NADPH</text>
        <dbReference type="Rhea" id="RHEA:28795"/>
        <dbReference type="Rhea" id="RHEA-COMP:11342"/>
        <dbReference type="Rhea" id="RHEA-COMP:11344"/>
        <dbReference type="ChEBI" id="CHEBI:15378"/>
        <dbReference type="ChEBI" id="CHEBI:29033"/>
        <dbReference type="ChEBI" id="CHEBI:29034"/>
        <dbReference type="ChEBI" id="CHEBI:57783"/>
        <dbReference type="ChEBI" id="CHEBI:58349"/>
        <dbReference type="EC" id="1.16.1.9"/>
    </reaction>
</comment>
<evidence type="ECO:0000256" key="3">
    <source>
        <dbReference type="ARBA" id="ARBA00022448"/>
    </source>
</evidence>
<dbReference type="RefSeq" id="XP_034010561.1">
    <property type="nucleotide sequence ID" value="XM_034157487.1"/>
</dbReference>
<dbReference type="SFLD" id="SFLDG01168">
    <property type="entry name" value="Ferric_reductase_subgroup_(FRE"/>
    <property type="match status" value="1"/>
</dbReference>
<protein>
    <recommendedName>
        <fullName evidence="2">ferric-chelate reductase (NADPH)</fullName>
        <ecNumber evidence="2">1.16.1.9</ecNumber>
    </recommendedName>
</protein>
<dbReference type="Gene3D" id="3.40.50.80">
    <property type="entry name" value="Nucleotide-binding domain of ferredoxin-NADP reductase (FNR) module"/>
    <property type="match status" value="1"/>
</dbReference>
<organism evidence="15 16">
    <name type="scientific">Diutina rugosa</name>
    <name type="common">Yeast</name>
    <name type="synonym">Candida rugosa</name>
    <dbReference type="NCBI Taxonomy" id="5481"/>
    <lineage>
        <taxon>Eukaryota</taxon>
        <taxon>Fungi</taxon>
        <taxon>Dikarya</taxon>
        <taxon>Ascomycota</taxon>
        <taxon>Saccharomycotina</taxon>
        <taxon>Pichiomycetes</taxon>
        <taxon>Debaryomycetaceae</taxon>
        <taxon>Diutina</taxon>
    </lineage>
</organism>
<dbReference type="SUPFAM" id="SSF63380">
    <property type="entry name" value="Riboflavin synthase domain-like"/>
    <property type="match status" value="1"/>
</dbReference>
<evidence type="ECO:0000256" key="5">
    <source>
        <dbReference type="ARBA" id="ARBA00022630"/>
    </source>
</evidence>
<feature type="transmembrane region" description="Helical" evidence="12">
    <location>
        <begin position="289"/>
        <end position="311"/>
    </location>
</feature>
<evidence type="ECO:0000256" key="11">
    <source>
        <dbReference type="ARBA" id="ARBA00048483"/>
    </source>
</evidence>
<dbReference type="InterPro" id="IPR013112">
    <property type="entry name" value="FAD-bd_8"/>
</dbReference>
<evidence type="ECO:0000256" key="2">
    <source>
        <dbReference type="ARBA" id="ARBA00012668"/>
    </source>
</evidence>
<dbReference type="PANTHER" id="PTHR32361:SF25">
    <property type="entry name" value="FERRIC_CUPRIC REDUCTASE TRANSMEMBRANE COMPONENT 1"/>
    <property type="match status" value="1"/>
</dbReference>
<feature type="chain" id="PRO_5024929659" description="ferric-chelate reductase (NADPH)" evidence="13">
    <location>
        <begin position="19"/>
        <end position="679"/>
    </location>
</feature>
<dbReference type="VEuPathDB" id="FungiDB:DIURU_004597"/>
<reference evidence="15 16" key="1">
    <citation type="submission" date="2019-07" db="EMBL/GenBank/DDBJ databases">
        <title>Genome assembly of two rare yeast pathogens: Diutina rugosa and Trichomonascus ciferrii.</title>
        <authorList>
            <person name="Mixao V."/>
            <person name="Saus E."/>
            <person name="Hansen A."/>
            <person name="Lass-Flor C."/>
            <person name="Gabaldon T."/>
        </authorList>
    </citation>
    <scope>NUCLEOTIDE SEQUENCE [LARGE SCALE GENOMIC DNA]</scope>
    <source>
        <strain evidence="15 16">CBS 613</strain>
    </source>
</reference>
<keyword evidence="13" id="KW-0732">Signal</keyword>
<feature type="signal peptide" evidence="13">
    <location>
        <begin position="1"/>
        <end position="18"/>
    </location>
</feature>
<keyword evidence="9" id="KW-0406">Ion transport</keyword>
<evidence type="ECO:0000256" key="4">
    <source>
        <dbReference type="ARBA" id="ARBA00022475"/>
    </source>
</evidence>
<dbReference type="InterPro" id="IPR051410">
    <property type="entry name" value="Ferric/Cupric_Reductase"/>
</dbReference>
<comment type="caution">
    <text evidence="15">The sequence shown here is derived from an EMBL/GenBank/DDBJ whole genome shotgun (WGS) entry which is preliminary data.</text>
</comment>
<feature type="transmembrane region" description="Helical" evidence="12">
    <location>
        <begin position="247"/>
        <end position="268"/>
    </location>
</feature>
<keyword evidence="3" id="KW-0813">Transport</keyword>
<dbReference type="EC" id="1.16.1.9" evidence="2"/>
<dbReference type="GeneID" id="54783248"/>
<evidence type="ECO:0000313" key="16">
    <source>
        <dbReference type="Proteomes" id="UP000449547"/>
    </source>
</evidence>
<dbReference type="InterPro" id="IPR039261">
    <property type="entry name" value="FNR_nucleotide-bd"/>
</dbReference>
<feature type="transmembrane region" description="Helical" evidence="12">
    <location>
        <begin position="352"/>
        <end position="371"/>
    </location>
</feature>
<keyword evidence="6 12" id="KW-0812">Transmembrane</keyword>
<keyword evidence="7" id="KW-0274">FAD</keyword>
<feature type="transmembrane region" description="Helical" evidence="12">
    <location>
        <begin position="199"/>
        <end position="227"/>
    </location>
</feature>
<feature type="domain" description="FAD-binding FR-type" evidence="14">
    <location>
        <begin position="392"/>
        <end position="502"/>
    </location>
</feature>
<feature type="transmembrane region" description="Helical" evidence="12">
    <location>
        <begin position="377"/>
        <end position="397"/>
    </location>
</feature>
<dbReference type="PANTHER" id="PTHR32361">
    <property type="entry name" value="FERRIC/CUPRIC REDUCTASE TRANSMEMBRANE COMPONENT"/>
    <property type="match status" value="1"/>
</dbReference>
<evidence type="ECO:0000256" key="6">
    <source>
        <dbReference type="ARBA" id="ARBA00022692"/>
    </source>
</evidence>